<reference evidence="9" key="1">
    <citation type="submission" date="2021-01" db="EMBL/GenBank/DDBJ databases">
        <authorList>
            <person name="Corre E."/>
            <person name="Pelletier E."/>
            <person name="Niang G."/>
            <person name="Scheremetjew M."/>
            <person name="Finn R."/>
            <person name="Kale V."/>
            <person name="Holt S."/>
            <person name="Cochrane G."/>
            <person name="Meng A."/>
            <person name="Brown T."/>
            <person name="Cohen L."/>
        </authorList>
    </citation>
    <scope>NUCLEOTIDE SEQUENCE</scope>
    <source>
        <strain evidence="9">UTEX LB 2760</strain>
    </source>
</reference>
<evidence type="ECO:0000256" key="3">
    <source>
        <dbReference type="ARBA" id="ARBA00023004"/>
    </source>
</evidence>
<evidence type="ECO:0000313" key="9">
    <source>
        <dbReference type="EMBL" id="CAD8399851.1"/>
    </source>
</evidence>
<feature type="region of interest" description="Disordered" evidence="7">
    <location>
        <begin position="29"/>
        <end position="57"/>
    </location>
</feature>
<evidence type="ECO:0000259" key="8">
    <source>
        <dbReference type="Pfam" id="PF00462"/>
    </source>
</evidence>
<dbReference type="Gene3D" id="3.40.30.10">
    <property type="entry name" value="Glutaredoxin"/>
    <property type="match status" value="1"/>
</dbReference>
<dbReference type="EMBL" id="HBEK01018017">
    <property type="protein sequence ID" value="CAD8399851.1"/>
    <property type="molecule type" value="Transcribed_RNA"/>
</dbReference>
<keyword evidence="4" id="KW-0411">Iron-sulfur</keyword>
<dbReference type="GO" id="GO:0005739">
    <property type="term" value="C:mitochondrion"/>
    <property type="evidence" value="ECO:0007669"/>
    <property type="project" value="UniProtKB-ARBA"/>
</dbReference>
<dbReference type="InterPro" id="IPR002109">
    <property type="entry name" value="Glutaredoxin"/>
</dbReference>
<evidence type="ECO:0000256" key="7">
    <source>
        <dbReference type="SAM" id="MobiDB-lite"/>
    </source>
</evidence>
<evidence type="ECO:0000256" key="1">
    <source>
        <dbReference type="ARBA" id="ARBA00022714"/>
    </source>
</evidence>
<dbReference type="FunFam" id="3.40.30.10:FF:000005">
    <property type="entry name" value="Glutaredoxin 5"/>
    <property type="match status" value="1"/>
</dbReference>
<dbReference type="CDD" id="cd03028">
    <property type="entry name" value="GRX_PICOT_like"/>
    <property type="match status" value="1"/>
</dbReference>
<dbReference type="PANTHER" id="PTHR10293">
    <property type="entry name" value="GLUTAREDOXIN FAMILY MEMBER"/>
    <property type="match status" value="1"/>
</dbReference>
<dbReference type="NCBIfam" id="TIGR00365">
    <property type="entry name" value="Grx4 family monothiol glutaredoxin"/>
    <property type="match status" value="1"/>
</dbReference>
<protein>
    <recommendedName>
        <fullName evidence="6">Uncharacterized monothiol glutaredoxin ycf64</fullName>
    </recommendedName>
</protein>
<dbReference type="Pfam" id="PF00462">
    <property type="entry name" value="Glutaredoxin"/>
    <property type="match status" value="1"/>
</dbReference>
<dbReference type="PANTHER" id="PTHR10293:SF16">
    <property type="entry name" value="GLUTAREDOXIN-RELATED PROTEIN 5, MITOCHONDRIAL"/>
    <property type="match status" value="1"/>
</dbReference>
<evidence type="ECO:0000256" key="5">
    <source>
        <dbReference type="ARBA" id="ARBA00023284"/>
    </source>
</evidence>
<dbReference type="GO" id="GO:0046872">
    <property type="term" value="F:metal ion binding"/>
    <property type="evidence" value="ECO:0007669"/>
    <property type="project" value="UniProtKB-KW"/>
</dbReference>
<keyword evidence="1" id="KW-0001">2Fe-2S</keyword>
<feature type="domain" description="Glutaredoxin" evidence="8">
    <location>
        <begin position="69"/>
        <end position="133"/>
    </location>
</feature>
<dbReference type="GO" id="GO:0051537">
    <property type="term" value="F:2 iron, 2 sulfur cluster binding"/>
    <property type="evidence" value="ECO:0007669"/>
    <property type="project" value="UniProtKB-KW"/>
</dbReference>
<dbReference type="InterPro" id="IPR033658">
    <property type="entry name" value="GRX_PICOT-like"/>
</dbReference>
<keyword evidence="2" id="KW-0479">Metal-binding</keyword>
<dbReference type="InterPro" id="IPR004480">
    <property type="entry name" value="Monothiol_GRX-rel"/>
</dbReference>
<gene>
    <name evidence="9" type="ORF">RMAR0315_LOCUS9844</name>
</gene>
<keyword evidence="3" id="KW-0408">Iron</keyword>
<organism evidence="9">
    <name type="scientific">Rhodosorus marinus</name>
    <dbReference type="NCBI Taxonomy" id="101924"/>
    <lineage>
        <taxon>Eukaryota</taxon>
        <taxon>Rhodophyta</taxon>
        <taxon>Stylonematophyceae</taxon>
        <taxon>Stylonematales</taxon>
        <taxon>Stylonemataceae</taxon>
        <taxon>Rhodosorus</taxon>
    </lineage>
</organism>
<dbReference type="SUPFAM" id="SSF52833">
    <property type="entry name" value="Thioredoxin-like"/>
    <property type="match status" value="1"/>
</dbReference>
<dbReference type="PROSITE" id="PS51354">
    <property type="entry name" value="GLUTAREDOXIN_2"/>
    <property type="match status" value="1"/>
</dbReference>
<dbReference type="InterPro" id="IPR036249">
    <property type="entry name" value="Thioredoxin-like_sf"/>
</dbReference>
<dbReference type="AlphaFoldDB" id="A0A7S0BPA8"/>
<keyword evidence="5" id="KW-0676">Redox-active center</keyword>
<sequence length="166" mass="18578">MLRLWAKRGAAIRGQVRWKSFVEGRRFSSGQVDNEEESDADFQPQMKKSASPQDDISKEIDKIVKETPVVLFMKGLPSAPQCGFSYKTVQILNTLGSEYRAFNVLSSNELREGIKKYSQWPTIPQLFVKGEFIGGCDIVEGMNSSGDLKKLLDSAVPSSKDPEQKK</sequence>
<evidence type="ECO:0000256" key="4">
    <source>
        <dbReference type="ARBA" id="ARBA00023014"/>
    </source>
</evidence>
<evidence type="ECO:0000256" key="6">
    <source>
        <dbReference type="ARBA" id="ARBA00068246"/>
    </source>
</evidence>
<evidence type="ECO:0000256" key="2">
    <source>
        <dbReference type="ARBA" id="ARBA00022723"/>
    </source>
</evidence>
<accession>A0A7S0BPA8</accession>
<name>A0A7S0BPA8_9RHOD</name>
<proteinExistence type="predicted"/>